<keyword evidence="4 7" id="KW-0689">Ribosomal protein</keyword>
<gene>
    <name evidence="7" type="primary">rplV</name>
    <name evidence="12" type="ORF">COS81_03125</name>
</gene>
<evidence type="ECO:0000256" key="1">
    <source>
        <dbReference type="ARBA" id="ARBA00009451"/>
    </source>
</evidence>
<accession>A0A2M7AMN4</accession>
<dbReference type="Gene3D" id="3.90.470.10">
    <property type="entry name" value="Ribosomal protein L22/L17"/>
    <property type="match status" value="1"/>
</dbReference>
<dbReference type="SUPFAM" id="SSF54843">
    <property type="entry name" value="Ribosomal protein L22"/>
    <property type="match status" value="1"/>
</dbReference>
<dbReference type="PANTHER" id="PTHR13501">
    <property type="entry name" value="CHLOROPLAST 50S RIBOSOMAL PROTEIN L22-RELATED"/>
    <property type="match status" value="1"/>
</dbReference>
<sequence length="160" mass="18020">MEVVKAQIKYLRKSPSKVGPVVRQIKGRTVNEALSYLKFMGKGSAKPLFKLVESAVANAENNFNLKRENLKILKIEVLKGPMLKRWRPRSRGMAHPILKKSSHIKIYLTSVEDLKKKAPAARKGEIAKLSLSKEAPQKGQKDTFKPKKEEKNKKEAKSGS</sequence>
<evidence type="ECO:0000313" key="13">
    <source>
        <dbReference type="Proteomes" id="UP000229916"/>
    </source>
</evidence>
<evidence type="ECO:0000256" key="4">
    <source>
        <dbReference type="ARBA" id="ARBA00022980"/>
    </source>
</evidence>
<comment type="function">
    <text evidence="7">The globular domain of the protein is located near the polypeptide exit tunnel on the outside of the subunit, while an extended beta-hairpin is found that lines the wall of the exit tunnel in the center of the 70S ribosome.</text>
</comment>
<dbReference type="HAMAP" id="MF_01331_B">
    <property type="entry name" value="Ribosomal_uL22_B"/>
    <property type="match status" value="1"/>
</dbReference>
<dbReference type="PANTHER" id="PTHR13501:SF8">
    <property type="entry name" value="LARGE RIBOSOMAL SUBUNIT PROTEIN UL22M"/>
    <property type="match status" value="1"/>
</dbReference>
<dbReference type="GO" id="GO:0019843">
    <property type="term" value="F:rRNA binding"/>
    <property type="evidence" value="ECO:0007669"/>
    <property type="project" value="UniProtKB-UniRule"/>
</dbReference>
<comment type="function">
    <text evidence="7 10">This protein binds specifically to 23S rRNA; its binding is stimulated by other ribosomal proteins, e.g., L4, L17, and L20. It is important during the early stages of 50S assembly. It makes multiple contacts with different domains of the 23S rRNA in the assembled 50S subunit and ribosome.</text>
</comment>
<dbReference type="InterPro" id="IPR047867">
    <property type="entry name" value="Ribosomal_uL22_bac/org-type"/>
</dbReference>
<dbReference type="AlphaFoldDB" id="A0A2M7AMN4"/>
<keyword evidence="3 7" id="KW-0694">RNA-binding</keyword>
<comment type="similarity">
    <text evidence="1 7 8">Belongs to the universal ribosomal protein uL22 family.</text>
</comment>
<evidence type="ECO:0000256" key="10">
    <source>
        <dbReference type="RuleBase" id="RU004008"/>
    </source>
</evidence>
<reference evidence="13" key="1">
    <citation type="submission" date="2017-09" db="EMBL/GenBank/DDBJ databases">
        <title>Depth-based differentiation of microbial function through sediment-hosted aquifers and enrichment of novel symbionts in the deep terrestrial subsurface.</title>
        <authorList>
            <person name="Probst A.J."/>
            <person name="Ladd B."/>
            <person name="Jarett J.K."/>
            <person name="Geller-Mcgrath D.E."/>
            <person name="Sieber C.M.K."/>
            <person name="Emerson J.B."/>
            <person name="Anantharaman K."/>
            <person name="Thomas B.C."/>
            <person name="Malmstrom R."/>
            <person name="Stieglmeier M."/>
            <person name="Klingl A."/>
            <person name="Woyke T."/>
            <person name="Ryan C.M."/>
            <person name="Banfield J.F."/>
        </authorList>
    </citation>
    <scope>NUCLEOTIDE SEQUENCE [LARGE SCALE GENOMIC DNA]</scope>
</reference>
<name>A0A2M7AMN4_UNCKA</name>
<evidence type="ECO:0000256" key="3">
    <source>
        <dbReference type="ARBA" id="ARBA00022884"/>
    </source>
</evidence>
<evidence type="ECO:0000256" key="7">
    <source>
        <dbReference type="HAMAP-Rule" id="MF_01331"/>
    </source>
</evidence>
<evidence type="ECO:0000256" key="9">
    <source>
        <dbReference type="RuleBase" id="RU004006"/>
    </source>
</evidence>
<evidence type="ECO:0000256" key="6">
    <source>
        <dbReference type="ARBA" id="ARBA00035207"/>
    </source>
</evidence>
<evidence type="ECO:0000313" key="12">
    <source>
        <dbReference type="EMBL" id="PIU68643.1"/>
    </source>
</evidence>
<proteinExistence type="inferred from homology"/>
<evidence type="ECO:0000256" key="5">
    <source>
        <dbReference type="ARBA" id="ARBA00023274"/>
    </source>
</evidence>
<feature type="compositionally biased region" description="Basic and acidic residues" evidence="11">
    <location>
        <begin position="135"/>
        <end position="160"/>
    </location>
</feature>
<comment type="subunit">
    <text evidence="7 9">Part of the 50S ribosomal subunit.</text>
</comment>
<protein>
    <recommendedName>
        <fullName evidence="6 7">Large ribosomal subunit protein uL22</fullName>
    </recommendedName>
</protein>
<dbReference type="InterPro" id="IPR001063">
    <property type="entry name" value="Ribosomal_uL22"/>
</dbReference>
<dbReference type="Pfam" id="PF00237">
    <property type="entry name" value="Ribosomal_L22"/>
    <property type="match status" value="1"/>
</dbReference>
<keyword evidence="2 7" id="KW-0699">rRNA-binding</keyword>
<dbReference type="GO" id="GO:0003735">
    <property type="term" value="F:structural constituent of ribosome"/>
    <property type="evidence" value="ECO:0007669"/>
    <property type="project" value="InterPro"/>
</dbReference>
<dbReference type="EMBL" id="PEWD01000064">
    <property type="protein sequence ID" value="PIU68643.1"/>
    <property type="molecule type" value="Genomic_DNA"/>
</dbReference>
<organism evidence="12 13">
    <name type="scientific">candidate division WWE3 bacterium CG06_land_8_20_14_3_00_42_16</name>
    <dbReference type="NCBI Taxonomy" id="1975083"/>
    <lineage>
        <taxon>Bacteria</taxon>
        <taxon>Katanobacteria</taxon>
    </lineage>
</organism>
<comment type="caution">
    <text evidence="12">The sequence shown here is derived from an EMBL/GenBank/DDBJ whole genome shotgun (WGS) entry which is preliminary data.</text>
</comment>
<evidence type="ECO:0000256" key="2">
    <source>
        <dbReference type="ARBA" id="ARBA00022730"/>
    </source>
</evidence>
<dbReference type="InterPro" id="IPR005727">
    <property type="entry name" value="Ribosomal_uL22_bac/chlpt-type"/>
</dbReference>
<dbReference type="GO" id="GO:0006412">
    <property type="term" value="P:translation"/>
    <property type="evidence" value="ECO:0007669"/>
    <property type="project" value="UniProtKB-UniRule"/>
</dbReference>
<dbReference type="Proteomes" id="UP000229916">
    <property type="component" value="Unassembled WGS sequence"/>
</dbReference>
<evidence type="ECO:0000256" key="11">
    <source>
        <dbReference type="SAM" id="MobiDB-lite"/>
    </source>
</evidence>
<keyword evidence="5 7" id="KW-0687">Ribonucleoprotein</keyword>
<dbReference type="NCBIfam" id="TIGR01044">
    <property type="entry name" value="rplV_bact"/>
    <property type="match status" value="1"/>
</dbReference>
<dbReference type="CDD" id="cd00336">
    <property type="entry name" value="Ribosomal_L22"/>
    <property type="match status" value="1"/>
</dbReference>
<evidence type="ECO:0000256" key="8">
    <source>
        <dbReference type="RuleBase" id="RU004005"/>
    </source>
</evidence>
<dbReference type="GO" id="GO:0022625">
    <property type="term" value="C:cytosolic large ribosomal subunit"/>
    <property type="evidence" value="ECO:0007669"/>
    <property type="project" value="TreeGrafter"/>
</dbReference>
<dbReference type="InterPro" id="IPR036394">
    <property type="entry name" value="Ribosomal_uL22_sf"/>
</dbReference>
<feature type="region of interest" description="Disordered" evidence="11">
    <location>
        <begin position="125"/>
        <end position="160"/>
    </location>
</feature>